<dbReference type="GO" id="GO:0003723">
    <property type="term" value="F:RNA binding"/>
    <property type="evidence" value="ECO:0007669"/>
    <property type="project" value="TreeGrafter"/>
</dbReference>
<dbReference type="Gene3D" id="2.130.10.10">
    <property type="entry name" value="YVTN repeat-like/Quinoprotein amine dehydrogenase"/>
    <property type="match status" value="3"/>
</dbReference>
<dbReference type="PANTHER" id="PTHR13211:SF0">
    <property type="entry name" value="TELOMERASE CAJAL BODY PROTEIN 1"/>
    <property type="match status" value="1"/>
</dbReference>
<accession>F2UCU9</accession>
<gene>
    <name evidence="2" type="ORF">PTSG_12364</name>
</gene>
<feature type="region of interest" description="Disordered" evidence="1">
    <location>
        <begin position="118"/>
        <end position="176"/>
    </location>
</feature>
<dbReference type="Proteomes" id="UP000007799">
    <property type="component" value="Unassembled WGS sequence"/>
</dbReference>
<dbReference type="KEGG" id="sre:PTSG_12364"/>
<proteinExistence type="predicted"/>
<dbReference type="PANTHER" id="PTHR13211">
    <property type="entry name" value="TELOMERASE CAJAL BODY PROTEIN 1"/>
    <property type="match status" value="1"/>
</dbReference>
<feature type="region of interest" description="Disordered" evidence="1">
    <location>
        <begin position="669"/>
        <end position="698"/>
    </location>
</feature>
<dbReference type="InterPro" id="IPR036322">
    <property type="entry name" value="WD40_repeat_dom_sf"/>
</dbReference>
<reference evidence="2" key="1">
    <citation type="submission" date="2009-08" db="EMBL/GenBank/DDBJ databases">
        <title>Annotation of Salpingoeca rosetta.</title>
        <authorList>
            <consortium name="The Broad Institute Genome Sequencing Platform"/>
            <person name="Russ C."/>
            <person name="Cuomo C."/>
            <person name="Burger G."/>
            <person name="Gray M.W."/>
            <person name="Holland P.W.H."/>
            <person name="King N."/>
            <person name="Lang F.B.F."/>
            <person name="Roger A.J."/>
            <person name="Ruiz-Trillo I."/>
            <person name="Young S.K."/>
            <person name="Zeng Q."/>
            <person name="Gargeya S."/>
            <person name="Alvarado L."/>
            <person name="Berlin A."/>
            <person name="Chapman S.B."/>
            <person name="Chen Z."/>
            <person name="Freedman E."/>
            <person name="Gellesch M."/>
            <person name="Goldberg J."/>
            <person name="Griggs A."/>
            <person name="Gujja S."/>
            <person name="Heilman E."/>
            <person name="Heiman D."/>
            <person name="Howarth C."/>
            <person name="Mehta T."/>
            <person name="Neiman D."/>
            <person name="Pearson M."/>
            <person name="Roberts A."/>
            <person name="Saif S."/>
            <person name="Shea T."/>
            <person name="Shenoy N."/>
            <person name="Sisk P."/>
            <person name="Stolte C."/>
            <person name="Sykes S."/>
            <person name="White J."/>
            <person name="Yandava C."/>
            <person name="Haas B."/>
            <person name="Nusbaum C."/>
            <person name="Birren B."/>
        </authorList>
    </citation>
    <scope>NUCLEOTIDE SEQUENCE [LARGE SCALE GENOMIC DNA]</scope>
    <source>
        <strain evidence="2">ATCC 50818</strain>
    </source>
</reference>
<dbReference type="InParanoid" id="F2UCU9"/>
<evidence type="ECO:0000313" key="3">
    <source>
        <dbReference type="Proteomes" id="UP000007799"/>
    </source>
</evidence>
<dbReference type="Pfam" id="PF00400">
    <property type="entry name" value="WD40"/>
    <property type="match status" value="2"/>
</dbReference>
<dbReference type="STRING" id="946362.F2UCU9"/>
<evidence type="ECO:0000313" key="2">
    <source>
        <dbReference type="EMBL" id="EGD74444.1"/>
    </source>
</evidence>
<dbReference type="GeneID" id="16073272"/>
<dbReference type="eggNOG" id="KOG2919">
    <property type="taxonomic scope" value="Eukaryota"/>
</dbReference>
<dbReference type="SMART" id="SM00320">
    <property type="entry name" value="WD40"/>
    <property type="match status" value="8"/>
</dbReference>
<dbReference type="InterPro" id="IPR001680">
    <property type="entry name" value="WD40_rpt"/>
</dbReference>
<sequence>MFVRSFSPTTTSKQQASKTMSRALVMLSADNDANDNHSGTTTTMTRAEELLMRLQLQLCTPSYDTFPTSVAAPAKRCDTGGNNNFLKGCQWAPDGLCILTCSDDNRLRLFNLPDALLQDSSSGMDTQNDAALADQEDRASDRPTAAPHGQQLTPTASHVHSNDGSDDIGAEDRGVGGAASTWQPVLTAAEGELVYDYCWLPGMTSEDPSSCLFVTSCRDHPVHAWDAFTGTLIGSYRSYDHGTTSTMTRAEELLMRLQLQLCTPSYDTFPTSVAAPAKRCDTGGNNNFLKGCQWAPDGLCILTCSDDNRLRLFNLPDALLQDSSSGMDTQNDAALADQEDRASDRPTAAPHGQQLTPTASHVHSNDGSDDIGAEDRGVGGAASTWQPVLTAAEGELVYDYCWLPGMTSEDPSSCLFVTSCRDHPVHAWDAFTGTLIGSYRSYDQYDEIAAPKALAFTNDSSQLLCGHRGLLHIFDVERPGRDYTAWDLTRQHMKGVVSTLAFSNHDDRLLAAGCYGGDVALMDCSSRTIATHIRVSSGVTHVLFSPHDPHVYVGTRMDPHIWGYDVRNMARPLLGLQRGVTTNQRMYFDIDPSGQYLITGQQDGSIVCYDLWSCVSSDGPDTTITDPAYTLRRTATTAHIHTAATNGVSIHPYLPLLATASGQRMFELVGDDSDSDDEEDADEEDAEERDEEEEAEACLVPDNTLKVWRLKWDVYEQG</sequence>
<protein>
    <recommendedName>
        <fullName evidence="4">Telomerase Cajal body protein 1</fullName>
    </recommendedName>
</protein>
<organism evidence="3">
    <name type="scientific">Salpingoeca rosetta (strain ATCC 50818 / BSB-021)</name>
    <dbReference type="NCBI Taxonomy" id="946362"/>
    <lineage>
        <taxon>Eukaryota</taxon>
        <taxon>Choanoflagellata</taxon>
        <taxon>Craspedida</taxon>
        <taxon>Salpingoecidae</taxon>
        <taxon>Salpingoeca</taxon>
    </lineage>
</organism>
<feature type="compositionally biased region" description="Acidic residues" evidence="1">
    <location>
        <begin position="669"/>
        <end position="696"/>
    </location>
</feature>
<dbReference type="RefSeq" id="XP_004992701.1">
    <property type="nucleotide sequence ID" value="XM_004992644.1"/>
</dbReference>
<feature type="compositionally biased region" description="Polar residues" evidence="1">
    <location>
        <begin position="321"/>
        <end position="332"/>
    </location>
</feature>
<evidence type="ECO:0008006" key="4">
    <source>
        <dbReference type="Google" id="ProtNLM"/>
    </source>
</evidence>
<dbReference type="AlphaFoldDB" id="F2UCU9"/>
<dbReference type="InterPro" id="IPR051150">
    <property type="entry name" value="SWT21/TCAB1_mRNA_Telomere"/>
</dbReference>
<feature type="region of interest" description="Disordered" evidence="1">
    <location>
        <begin position="321"/>
        <end position="379"/>
    </location>
</feature>
<dbReference type="SUPFAM" id="SSF50978">
    <property type="entry name" value="WD40 repeat-like"/>
    <property type="match status" value="2"/>
</dbReference>
<dbReference type="EMBL" id="GL832969">
    <property type="protein sequence ID" value="EGD74444.1"/>
    <property type="molecule type" value="Genomic_DNA"/>
</dbReference>
<dbReference type="GO" id="GO:0030576">
    <property type="term" value="P:Cajal body organization"/>
    <property type="evidence" value="ECO:0007669"/>
    <property type="project" value="TreeGrafter"/>
</dbReference>
<dbReference type="FunCoup" id="F2UCU9">
    <property type="interactions" value="1724"/>
</dbReference>
<evidence type="ECO:0000256" key="1">
    <source>
        <dbReference type="SAM" id="MobiDB-lite"/>
    </source>
</evidence>
<feature type="compositionally biased region" description="Polar residues" evidence="1">
    <location>
        <begin position="118"/>
        <end position="129"/>
    </location>
</feature>
<feature type="compositionally biased region" description="Polar residues" evidence="1">
    <location>
        <begin position="150"/>
        <end position="159"/>
    </location>
</feature>
<feature type="compositionally biased region" description="Polar residues" evidence="1">
    <location>
        <begin position="353"/>
        <end position="362"/>
    </location>
</feature>
<name>F2UCU9_SALR5</name>
<dbReference type="InterPro" id="IPR015943">
    <property type="entry name" value="WD40/YVTN_repeat-like_dom_sf"/>
</dbReference>
<keyword evidence="3" id="KW-1185">Reference proteome</keyword>
<dbReference type="OrthoDB" id="239865at2759"/>
<dbReference type="GO" id="GO:0015030">
    <property type="term" value="C:Cajal body"/>
    <property type="evidence" value="ECO:0007669"/>
    <property type="project" value="TreeGrafter"/>
</dbReference>